<keyword evidence="1" id="KW-1133">Transmembrane helix</keyword>
<dbReference type="Ensembl" id="ENSMSIT00000027015.1">
    <property type="protein sequence ID" value="ENSMSIP00000021438.1"/>
    <property type="gene ID" value="ENSMSIG00000018210.1"/>
</dbReference>
<evidence type="ECO:0000313" key="3">
    <source>
        <dbReference type="Proteomes" id="UP000694415"/>
    </source>
</evidence>
<keyword evidence="1" id="KW-0472">Membrane</keyword>
<dbReference type="AlphaFoldDB" id="A0A8C6HG24"/>
<keyword evidence="3" id="KW-1185">Reference proteome</keyword>
<protein>
    <submittedName>
        <fullName evidence="2">Uncharacterized protein</fullName>
    </submittedName>
</protein>
<dbReference type="Proteomes" id="UP000694415">
    <property type="component" value="Unplaced"/>
</dbReference>
<dbReference type="GeneTree" id="ENSGT00860000136063"/>
<accession>A0A8C6HG24</accession>
<evidence type="ECO:0000256" key="1">
    <source>
        <dbReference type="SAM" id="Phobius"/>
    </source>
</evidence>
<evidence type="ECO:0000313" key="2">
    <source>
        <dbReference type="Ensembl" id="ENSMSIP00000021438.1"/>
    </source>
</evidence>
<reference evidence="2" key="1">
    <citation type="submission" date="2025-08" db="UniProtKB">
        <authorList>
            <consortium name="Ensembl"/>
        </authorList>
    </citation>
    <scope>IDENTIFICATION</scope>
</reference>
<sequence length="135" mass="15703">MPPHAKGQQACQRSWRGDPVCTDAYGYHWHLGLLRRSWANRVWVAAAVCPVHEFKMHLPRAYVFGPCAECEGETTHFPAHGSWQLNSKSLLCYFILFHFTLCIWMSHLSVYLCTTFIPEPLRYQRRALDPLELKV</sequence>
<feature type="transmembrane region" description="Helical" evidence="1">
    <location>
        <begin position="90"/>
        <end position="112"/>
    </location>
</feature>
<keyword evidence="1" id="KW-0812">Transmembrane</keyword>
<name>A0A8C6HG24_MUSSI</name>
<reference evidence="2" key="2">
    <citation type="submission" date="2025-09" db="UniProtKB">
        <authorList>
            <consortium name="Ensembl"/>
        </authorList>
    </citation>
    <scope>IDENTIFICATION</scope>
</reference>
<organism evidence="2 3">
    <name type="scientific">Mus spicilegus</name>
    <name type="common">Mound-building mouse</name>
    <dbReference type="NCBI Taxonomy" id="10103"/>
    <lineage>
        <taxon>Eukaryota</taxon>
        <taxon>Metazoa</taxon>
        <taxon>Chordata</taxon>
        <taxon>Craniata</taxon>
        <taxon>Vertebrata</taxon>
        <taxon>Euteleostomi</taxon>
        <taxon>Mammalia</taxon>
        <taxon>Eutheria</taxon>
        <taxon>Euarchontoglires</taxon>
        <taxon>Glires</taxon>
        <taxon>Rodentia</taxon>
        <taxon>Myomorpha</taxon>
        <taxon>Muroidea</taxon>
        <taxon>Muridae</taxon>
        <taxon>Murinae</taxon>
        <taxon>Mus</taxon>
        <taxon>Mus</taxon>
    </lineage>
</organism>
<proteinExistence type="predicted"/>